<dbReference type="Pfam" id="PF00078">
    <property type="entry name" value="RVT_1"/>
    <property type="match status" value="1"/>
</dbReference>
<dbReference type="Proteomes" id="UP001151760">
    <property type="component" value="Unassembled WGS sequence"/>
</dbReference>
<keyword evidence="3" id="KW-0548">Nucleotidyltransferase</keyword>
<name>A0ABQ5C133_9ASTR</name>
<dbReference type="InterPro" id="IPR000477">
    <property type="entry name" value="RT_dom"/>
</dbReference>
<dbReference type="InterPro" id="IPR043502">
    <property type="entry name" value="DNA/RNA_pol_sf"/>
</dbReference>
<evidence type="ECO:0000259" key="2">
    <source>
        <dbReference type="PROSITE" id="PS50878"/>
    </source>
</evidence>
<feature type="domain" description="Reverse transcriptase" evidence="2">
    <location>
        <begin position="1"/>
        <end position="298"/>
    </location>
</feature>
<keyword evidence="4" id="KW-1185">Reference proteome</keyword>
<comment type="caution">
    <text evidence="3">The sequence shown here is derived from an EMBL/GenBank/DDBJ whole genome shotgun (WGS) entry which is preliminary data.</text>
</comment>
<feature type="region of interest" description="Disordered" evidence="1">
    <location>
        <begin position="1"/>
        <end position="26"/>
    </location>
</feature>
<organism evidence="3 4">
    <name type="scientific">Tanacetum coccineum</name>
    <dbReference type="NCBI Taxonomy" id="301880"/>
    <lineage>
        <taxon>Eukaryota</taxon>
        <taxon>Viridiplantae</taxon>
        <taxon>Streptophyta</taxon>
        <taxon>Embryophyta</taxon>
        <taxon>Tracheophyta</taxon>
        <taxon>Spermatophyta</taxon>
        <taxon>Magnoliopsida</taxon>
        <taxon>eudicotyledons</taxon>
        <taxon>Gunneridae</taxon>
        <taxon>Pentapetalae</taxon>
        <taxon>asterids</taxon>
        <taxon>campanulids</taxon>
        <taxon>Asterales</taxon>
        <taxon>Asteraceae</taxon>
        <taxon>Asteroideae</taxon>
        <taxon>Anthemideae</taxon>
        <taxon>Anthemidinae</taxon>
        <taxon>Tanacetum</taxon>
    </lineage>
</organism>
<proteinExistence type="predicted"/>
<keyword evidence="3" id="KW-0808">Transferase</keyword>
<reference evidence="3" key="2">
    <citation type="submission" date="2022-01" db="EMBL/GenBank/DDBJ databases">
        <authorList>
            <person name="Yamashiro T."/>
            <person name="Shiraishi A."/>
            <person name="Satake H."/>
            <person name="Nakayama K."/>
        </authorList>
    </citation>
    <scope>NUCLEOTIDE SEQUENCE</scope>
</reference>
<evidence type="ECO:0000313" key="3">
    <source>
        <dbReference type="EMBL" id="GJT20726.1"/>
    </source>
</evidence>
<dbReference type="PANTHER" id="PTHR33116">
    <property type="entry name" value="REVERSE TRANSCRIPTASE ZINC-BINDING DOMAIN-CONTAINING PROTEIN-RELATED-RELATED"/>
    <property type="match status" value="1"/>
</dbReference>
<dbReference type="GO" id="GO:0003964">
    <property type="term" value="F:RNA-directed DNA polymerase activity"/>
    <property type="evidence" value="ECO:0007669"/>
    <property type="project" value="UniProtKB-KW"/>
</dbReference>
<evidence type="ECO:0000313" key="4">
    <source>
        <dbReference type="Proteomes" id="UP001151760"/>
    </source>
</evidence>
<dbReference type="PANTHER" id="PTHR33116:SF78">
    <property type="entry name" value="OS12G0587133 PROTEIN"/>
    <property type="match status" value="1"/>
</dbReference>
<keyword evidence="3" id="KW-0695">RNA-directed DNA polymerase</keyword>
<dbReference type="SUPFAM" id="SSF56672">
    <property type="entry name" value="DNA/RNA polymerases"/>
    <property type="match status" value="1"/>
</dbReference>
<reference evidence="3" key="1">
    <citation type="journal article" date="2022" name="Int. J. Mol. Sci.">
        <title>Draft Genome of Tanacetum Coccineum: Genomic Comparison of Closely Related Tanacetum-Family Plants.</title>
        <authorList>
            <person name="Yamashiro T."/>
            <person name="Shiraishi A."/>
            <person name="Nakayama K."/>
            <person name="Satake H."/>
        </authorList>
    </citation>
    <scope>NUCLEOTIDE SEQUENCE</scope>
</reference>
<evidence type="ECO:0000256" key="1">
    <source>
        <dbReference type="SAM" id="MobiDB-lite"/>
    </source>
</evidence>
<accession>A0ABQ5C133</accession>
<gene>
    <name evidence="3" type="ORF">Tco_0890663</name>
</gene>
<protein>
    <submittedName>
        <fullName evidence="3">RNA-directed DNA polymerase, eukaryota, reverse transcriptase zinc-binding domain protein</fullName>
    </submittedName>
</protein>
<dbReference type="EMBL" id="BQNB010013828">
    <property type="protein sequence ID" value="GJT20726.1"/>
    <property type="molecule type" value="Genomic_DNA"/>
</dbReference>
<sequence length="332" mass="38194">MDTEQRDKESLKRSGETLQGAEKKKQKVLDVEDIPIPESAKFVKEEEIEIKQPVLKMSRRKSKARKGIGLHTSTEPESEKVEYDNIKELIKSVLNSIVDKNQSAFILERQIIDNILLTQELLKGYHCVKGPKRCSMKIDIQKAYATVDWRFLENALNLFGFHHKMVTWIMACVSTPSYSICENGERHWFFKGGRGLRQGDPMSPYLFTIVMEVFNLILQQIIKEDNSFKYHHGCKILKITHLCFADDLLVLCHGDVNSVKVINKAIDKFSCVSGLFPNLGKRDLQRRKAKVSWKEVCQPKQYGGLGFKSLDQWNQALLVKHLWNVVAKKDSL</sequence>
<dbReference type="PROSITE" id="PS50878">
    <property type="entry name" value="RT_POL"/>
    <property type="match status" value="1"/>
</dbReference>